<dbReference type="RefSeq" id="WP_119836890.1">
    <property type="nucleotide sequence ID" value="NZ_CP032514.1"/>
</dbReference>
<name>A0ABM6Z585_9ACTO</name>
<dbReference type="Gene3D" id="3.40.50.360">
    <property type="match status" value="1"/>
</dbReference>
<dbReference type="PANTHER" id="PTHR30543:SF21">
    <property type="entry name" value="NAD(P)H-DEPENDENT FMN REDUCTASE LOT6"/>
    <property type="match status" value="1"/>
</dbReference>
<dbReference type="EMBL" id="CP032514">
    <property type="protein sequence ID" value="AYD90372.1"/>
    <property type="molecule type" value="Genomic_DNA"/>
</dbReference>
<dbReference type="InterPro" id="IPR050712">
    <property type="entry name" value="NAD(P)H-dep_reductase"/>
</dbReference>
<proteinExistence type="predicted"/>
<accession>A0ABM6Z585</accession>
<gene>
    <name evidence="2" type="ORF">D5R93_10835</name>
</gene>
<sequence length="184" mass="19252">MTRVAVVVGSVRPNRIATSIAQWVVDQASAVEGVEAELVDIAAYDLPLFAEELPPMVGAPANEAGAAFNQAMQSFDAVVFVAPEYNYSIPGALKNAIDYLEPRALANKGVGLVGYSYSNGIRAVEHLKQIVTGFGGVVASPQVYLSLNTDVADGAFAPAAYHDGEVPAMVQAVVARSEALACLR</sequence>
<protein>
    <submittedName>
        <fullName evidence="2">NADPH-dependent oxidoreductase</fullName>
    </submittedName>
</protein>
<dbReference type="Proteomes" id="UP000273001">
    <property type="component" value="Chromosome"/>
</dbReference>
<evidence type="ECO:0000259" key="1">
    <source>
        <dbReference type="Pfam" id="PF03358"/>
    </source>
</evidence>
<feature type="domain" description="NADPH-dependent FMN reductase-like" evidence="1">
    <location>
        <begin position="2"/>
        <end position="146"/>
    </location>
</feature>
<evidence type="ECO:0000313" key="3">
    <source>
        <dbReference type="Proteomes" id="UP000273001"/>
    </source>
</evidence>
<evidence type="ECO:0000313" key="2">
    <source>
        <dbReference type="EMBL" id="AYD90372.1"/>
    </source>
</evidence>
<dbReference type="SUPFAM" id="SSF52218">
    <property type="entry name" value="Flavoproteins"/>
    <property type="match status" value="1"/>
</dbReference>
<reference evidence="2 3" key="1">
    <citation type="submission" date="2018-09" db="EMBL/GenBank/DDBJ databases">
        <authorList>
            <person name="Li J."/>
        </authorList>
    </citation>
    <scope>NUCLEOTIDE SEQUENCE [LARGE SCALE GENOMIC DNA]</scope>
    <source>
        <strain evidence="2 3">2129</strain>
    </source>
</reference>
<dbReference type="InterPro" id="IPR005025">
    <property type="entry name" value="FMN_Rdtase-like_dom"/>
</dbReference>
<dbReference type="Pfam" id="PF03358">
    <property type="entry name" value="FMN_red"/>
    <property type="match status" value="1"/>
</dbReference>
<dbReference type="InterPro" id="IPR029039">
    <property type="entry name" value="Flavoprotein-like_sf"/>
</dbReference>
<dbReference type="PANTHER" id="PTHR30543">
    <property type="entry name" value="CHROMATE REDUCTASE"/>
    <property type="match status" value="1"/>
</dbReference>
<organism evidence="2 3">
    <name type="scientific">Actinomyces lilanjuaniae</name>
    <dbReference type="NCBI Taxonomy" id="2321394"/>
    <lineage>
        <taxon>Bacteria</taxon>
        <taxon>Bacillati</taxon>
        <taxon>Actinomycetota</taxon>
        <taxon>Actinomycetes</taxon>
        <taxon>Actinomycetales</taxon>
        <taxon>Actinomycetaceae</taxon>
        <taxon>Actinomyces</taxon>
    </lineage>
</organism>
<keyword evidence="3" id="KW-1185">Reference proteome</keyword>